<reference evidence="1" key="1">
    <citation type="submission" date="2019-10" db="EMBL/GenBank/DDBJ databases">
        <authorList>
            <consortium name="DOE Joint Genome Institute"/>
            <person name="Kuo A."/>
            <person name="Miyauchi S."/>
            <person name="Kiss E."/>
            <person name="Drula E."/>
            <person name="Kohler A."/>
            <person name="Sanchez-Garcia M."/>
            <person name="Andreopoulos B."/>
            <person name="Barry K.W."/>
            <person name="Bonito G."/>
            <person name="Buee M."/>
            <person name="Carver A."/>
            <person name="Chen C."/>
            <person name="Cichocki N."/>
            <person name="Clum A."/>
            <person name="Culley D."/>
            <person name="Crous P.W."/>
            <person name="Fauchery L."/>
            <person name="Girlanda M."/>
            <person name="Hayes R."/>
            <person name="Keri Z."/>
            <person name="Labutti K."/>
            <person name="Lipzen A."/>
            <person name="Lombard V."/>
            <person name="Magnuson J."/>
            <person name="Maillard F."/>
            <person name="Morin E."/>
            <person name="Murat C."/>
            <person name="Nolan M."/>
            <person name="Ohm R."/>
            <person name="Pangilinan J."/>
            <person name="Pereira M."/>
            <person name="Perotto S."/>
            <person name="Peter M."/>
            <person name="Riley R."/>
            <person name="Sitrit Y."/>
            <person name="Stielow B."/>
            <person name="Szollosi G."/>
            <person name="Zifcakova L."/>
            <person name="Stursova M."/>
            <person name="Spatafora J.W."/>
            <person name="Tedersoo L."/>
            <person name="Vaario L.-M."/>
            <person name="Yamada A."/>
            <person name="Yan M."/>
            <person name="Wang P."/>
            <person name="Xu J."/>
            <person name="Bruns T."/>
            <person name="Baldrian P."/>
            <person name="Vilgalys R."/>
            <person name="Henrissat B."/>
            <person name="Grigoriev I.V."/>
            <person name="Hibbett D."/>
            <person name="Nagy L.G."/>
            <person name="Martin F.M."/>
        </authorList>
    </citation>
    <scope>NUCLEOTIDE SEQUENCE</scope>
    <source>
        <strain evidence="1">P2</strain>
    </source>
</reference>
<name>A0ACB6ZIT0_THEGA</name>
<protein>
    <submittedName>
        <fullName evidence="1">Cyclin-like protein</fullName>
    </submittedName>
</protein>
<dbReference type="EMBL" id="MU117998">
    <property type="protein sequence ID" value="KAF9649419.1"/>
    <property type="molecule type" value="Genomic_DNA"/>
</dbReference>
<proteinExistence type="predicted"/>
<keyword evidence="2" id="KW-1185">Reference proteome</keyword>
<evidence type="ECO:0000313" key="1">
    <source>
        <dbReference type="EMBL" id="KAF9649419.1"/>
    </source>
</evidence>
<organism evidence="1 2">
    <name type="scientific">Thelephora ganbajun</name>
    <name type="common">Ganba fungus</name>
    <dbReference type="NCBI Taxonomy" id="370292"/>
    <lineage>
        <taxon>Eukaryota</taxon>
        <taxon>Fungi</taxon>
        <taxon>Dikarya</taxon>
        <taxon>Basidiomycota</taxon>
        <taxon>Agaricomycotina</taxon>
        <taxon>Agaricomycetes</taxon>
        <taxon>Thelephorales</taxon>
        <taxon>Thelephoraceae</taxon>
        <taxon>Thelephora</taxon>
    </lineage>
</organism>
<evidence type="ECO:0000313" key="2">
    <source>
        <dbReference type="Proteomes" id="UP000886501"/>
    </source>
</evidence>
<sequence length="412" mass="46178">MVEPVIGIPVSTVKLHKPYFTPQQVQDLCEKTRGKLSISQEEKVRQHACTFIEAVGAKIGFPRKTIATAQSLYHRFHLFFPRKDFSSHDVCLAALYVSTKMHDTLKKPKDILTASYAVRFPEKALKSKTLVREVDVDPQALESDRQRLLAIERLILETICFNFTSKMPFPFVIKLGRYFNVSKLLTKFAWRLAVDAYRTHVPLMYPPHTVALGCLYLAALLMSFEQPPPPMSQTFQQEAMTPLQLISLLTRGGEWEDQFNIDADHLEQIAHEVIDLFAQIAQNPASGAPSASTSPSTPSSPPRHLPHASQSHSQHQHAIYHPTTSLPFKSDQLMRLKIAMRDREAERPPRPPLKTLRPGYPMTGLAPNPYHSQNLGYGQGNEHSGEGPSGDPALNEGLGRNEGTVRFLFGAD</sequence>
<reference evidence="1" key="2">
    <citation type="journal article" date="2020" name="Nat. Commun.">
        <title>Large-scale genome sequencing of mycorrhizal fungi provides insights into the early evolution of symbiotic traits.</title>
        <authorList>
            <person name="Miyauchi S."/>
            <person name="Kiss E."/>
            <person name="Kuo A."/>
            <person name="Drula E."/>
            <person name="Kohler A."/>
            <person name="Sanchez-Garcia M."/>
            <person name="Morin E."/>
            <person name="Andreopoulos B."/>
            <person name="Barry K.W."/>
            <person name="Bonito G."/>
            <person name="Buee M."/>
            <person name="Carver A."/>
            <person name="Chen C."/>
            <person name="Cichocki N."/>
            <person name="Clum A."/>
            <person name="Culley D."/>
            <person name="Crous P.W."/>
            <person name="Fauchery L."/>
            <person name="Girlanda M."/>
            <person name="Hayes R.D."/>
            <person name="Keri Z."/>
            <person name="LaButti K."/>
            <person name="Lipzen A."/>
            <person name="Lombard V."/>
            <person name="Magnuson J."/>
            <person name="Maillard F."/>
            <person name="Murat C."/>
            <person name="Nolan M."/>
            <person name="Ohm R.A."/>
            <person name="Pangilinan J."/>
            <person name="Pereira M.F."/>
            <person name="Perotto S."/>
            <person name="Peter M."/>
            <person name="Pfister S."/>
            <person name="Riley R."/>
            <person name="Sitrit Y."/>
            <person name="Stielow J.B."/>
            <person name="Szollosi G."/>
            <person name="Zifcakova L."/>
            <person name="Stursova M."/>
            <person name="Spatafora J.W."/>
            <person name="Tedersoo L."/>
            <person name="Vaario L.M."/>
            <person name="Yamada A."/>
            <person name="Yan M."/>
            <person name="Wang P."/>
            <person name="Xu J."/>
            <person name="Bruns T."/>
            <person name="Baldrian P."/>
            <person name="Vilgalys R."/>
            <person name="Dunand C."/>
            <person name="Henrissat B."/>
            <person name="Grigoriev I.V."/>
            <person name="Hibbett D."/>
            <person name="Nagy L.G."/>
            <person name="Martin F.M."/>
        </authorList>
    </citation>
    <scope>NUCLEOTIDE SEQUENCE</scope>
    <source>
        <strain evidence="1">P2</strain>
    </source>
</reference>
<gene>
    <name evidence="1" type="ORF">BDM02DRAFT_3113826</name>
</gene>
<accession>A0ACB6ZIT0</accession>
<comment type="caution">
    <text evidence="1">The sequence shown here is derived from an EMBL/GenBank/DDBJ whole genome shotgun (WGS) entry which is preliminary data.</text>
</comment>
<dbReference type="Proteomes" id="UP000886501">
    <property type="component" value="Unassembled WGS sequence"/>
</dbReference>